<sequence>MRIPKVCFWLTMTFALGLHGPCSYGDLIADALDEAKDKYHAEIAECHDLVAKFLEKRESQLRARGDKAALDELVLVRAEFESSGLIPDIALRTLKSRVSRAISAMAREFEKAVQDYTRADNDTMAASVQRESKTFFRCTDAKLFGSNYYKVLQADVSWEQAALYCQQIKGRMVVINSPDENDFVTRLGKEVNLDRVWIGITDRQKEGEWVWVDGSKPSFSKWHRWGNGHSEPNDFNGEDYGMLSIVEGGDWHDVPNSYIENVARGFVCEWAVD</sequence>
<dbReference type="Proteomes" id="UP000316213">
    <property type="component" value="Unassembled WGS sequence"/>
</dbReference>
<dbReference type="InterPro" id="IPR016186">
    <property type="entry name" value="C-type_lectin-like/link_sf"/>
</dbReference>
<keyword evidence="3" id="KW-1185">Reference proteome</keyword>
<comment type="caution">
    <text evidence="2">The sequence shown here is derived from an EMBL/GenBank/DDBJ whole genome shotgun (WGS) entry which is preliminary data.</text>
</comment>
<evidence type="ECO:0000313" key="2">
    <source>
        <dbReference type="EMBL" id="TWT95129.1"/>
    </source>
</evidence>
<dbReference type="Pfam" id="PF00059">
    <property type="entry name" value="Lectin_C"/>
    <property type="match status" value="1"/>
</dbReference>
<name>A0A5C6A6I6_9BACT</name>
<dbReference type="PANTHER" id="PTHR22803">
    <property type="entry name" value="MANNOSE, PHOSPHOLIPASE, LECTIN RECEPTOR RELATED"/>
    <property type="match status" value="1"/>
</dbReference>
<dbReference type="AlphaFoldDB" id="A0A5C6A6I6"/>
<dbReference type="SMART" id="SM00034">
    <property type="entry name" value="CLECT"/>
    <property type="match status" value="1"/>
</dbReference>
<dbReference type="CDD" id="cd00037">
    <property type="entry name" value="CLECT"/>
    <property type="match status" value="1"/>
</dbReference>
<reference evidence="2 3" key="1">
    <citation type="submission" date="2019-02" db="EMBL/GenBank/DDBJ databases">
        <title>Deep-cultivation of Planctomycetes and their phenomic and genomic characterization uncovers novel biology.</title>
        <authorList>
            <person name="Wiegand S."/>
            <person name="Jogler M."/>
            <person name="Boedeker C."/>
            <person name="Pinto D."/>
            <person name="Vollmers J."/>
            <person name="Rivas-Marin E."/>
            <person name="Kohn T."/>
            <person name="Peeters S.H."/>
            <person name="Heuer A."/>
            <person name="Rast P."/>
            <person name="Oberbeckmann S."/>
            <person name="Bunk B."/>
            <person name="Jeske O."/>
            <person name="Meyerdierks A."/>
            <person name="Storesund J.E."/>
            <person name="Kallscheuer N."/>
            <person name="Luecker S."/>
            <person name="Lage O.M."/>
            <person name="Pohl T."/>
            <person name="Merkel B.J."/>
            <person name="Hornburger P."/>
            <person name="Mueller R.-W."/>
            <person name="Bruemmer F."/>
            <person name="Labrenz M."/>
            <person name="Spormann A.M."/>
            <person name="Op Den Camp H."/>
            <person name="Overmann J."/>
            <person name="Amann R."/>
            <person name="Jetten M.S.M."/>
            <person name="Mascher T."/>
            <person name="Medema M.H."/>
            <person name="Devos D.P."/>
            <person name="Kaster A.-K."/>
            <person name="Ovreas L."/>
            <person name="Rohde M."/>
            <person name="Galperin M.Y."/>
            <person name="Jogler C."/>
        </authorList>
    </citation>
    <scope>NUCLEOTIDE SEQUENCE [LARGE SCALE GENOMIC DNA]</scope>
    <source>
        <strain evidence="2 3">Pla100</strain>
    </source>
</reference>
<gene>
    <name evidence="2" type="ORF">Pla100_37130</name>
</gene>
<dbReference type="InterPro" id="IPR016187">
    <property type="entry name" value="CTDL_fold"/>
</dbReference>
<dbReference type="RefSeq" id="WP_146579054.1">
    <property type="nucleotide sequence ID" value="NZ_SJPM01000007.1"/>
</dbReference>
<organism evidence="2 3">
    <name type="scientific">Neorhodopirellula pilleata</name>
    <dbReference type="NCBI Taxonomy" id="2714738"/>
    <lineage>
        <taxon>Bacteria</taxon>
        <taxon>Pseudomonadati</taxon>
        <taxon>Planctomycetota</taxon>
        <taxon>Planctomycetia</taxon>
        <taxon>Pirellulales</taxon>
        <taxon>Pirellulaceae</taxon>
        <taxon>Neorhodopirellula</taxon>
    </lineage>
</organism>
<dbReference type="OrthoDB" id="292122at2"/>
<dbReference type="PROSITE" id="PS50041">
    <property type="entry name" value="C_TYPE_LECTIN_2"/>
    <property type="match status" value="1"/>
</dbReference>
<evidence type="ECO:0000259" key="1">
    <source>
        <dbReference type="PROSITE" id="PS50041"/>
    </source>
</evidence>
<dbReference type="InterPro" id="IPR001304">
    <property type="entry name" value="C-type_lectin-like"/>
</dbReference>
<dbReference type="EMBL" id="SJPM01000007">
    <property type="protein sequence ID" value="TWT95129.1"/>
    <property type="molecule type" value="Genomic_DNA"/>
</dbReference>
<evidence type="ECO:0000313" key="3">
    <source>
        <dbReference type="Proteomes" id="UP000316213"/>
    </source>
</evidence>
<dbReference type="InterPro" id="IPR050111">
    <property type="entry name" value="C-type_lectin/snaclec_domain"/>
</dbReference>
<proteinExistence type="predicted"/>
<feature type="domain" description="C-type lectin" evidence="1">
    <location>
        <begin position="144"/>
        <end position="253"/>
    </location>
</feature>
<dbReference type="Gene3D" id="3.10.100.10">
    <property type="entry name" value="Mannose-Binding Protein A, subunit A"/>
    <property type="match status" value="1"/>
</dbReference>
<accession>A0A5C6A6I6</accession>
<protein>
    <submittedName>
        <fullName evidence="2">Lectin C-type domain protein</fullName>
    </submittedName>
</protein>
<dbReference type="SUPFAM" id="SSF56436">
    <property type="entry name" value="C-type lectin-like"/>
    <property type="match status" value="1"/>
</dbReference>